<dbReference type="Pfam" id="PF01379">
    <property type="entry name" value="Porphobil_deam"/>
    <property type="match status" value="1"/>
</dbReference>
<dbReference type="AlphaFoldDB" id="A0A8H6W0A1"/>
<dbReference type="InterPro" id="IPR036803">
    <property type="entry name" value="Porphobilinogen_deaminase_C_sf"/>
</dbReference>
<dbReference type="NCBIfam" id="TIGR00212">
    <property type="entry name" value="hemC"/>
    <property type="match status" value="1"/>
</dbReference>
<dbReference type="SUPFAM" id="SSF53850">
    <property type="entry name" value="Periplasmic binding protein-like II"/>
    <property type="match status" value="1"/>
</dbReference>
<dbReference type="CDD" id="cd13645">
    <property type="entry name" value="PBP2_HuPBGD_like"/>
    <property type="match status" value="1"/>
</dbReference>
<keyword evidence="7" id="KW-0627">Porphyrin biosynthesis</keyword>
<dbReference type="Pfam" id="PF03900">
    <property type="entry name" value="Porphobil_deamC"/>
    <property type="match status" value="1"/>
</dbReference>
<dbReference type="EMBL" id="JACAZF010000009">
    <property type="protein sequence ID" value="KAF7294684.1"/>
    <property type="molecule type" value="Genomic_DNA"/>
</dbReference>
<evidence type="ECO:0000256" key="3">
    <source>
        <dbReference type="ARBA" id="ARBA00005638"/>
    </source>
</evidence>
<evidence type="ECO:0000259" key="10">
    <source>
        <dbReference type="Pfam" id="PF01379"/>
    </source>
</evidence>
<name>A0A8H6W0A1_9AGAR</name>
<proteinExistence type="inferred from homology"/>
<comment type="caution">
    <text evidence="12">The sequence shown here is derived from an EMBL/GenBank/DDBJ whole genome shotgun (WGS) entry which is preliminary data.</text>
</comment>
<evidence type="ECO:0000259" key="11">
    <source>
        <dbReference type="Pfam" id="PF03900"/>
    </source>
</evidence>
<dbReference type="Gene3D" id="3.30.160.40">
    <property type="entry name" value="Porphobilinogen deaminase, C-terminal domain"/>
    <property type="match status" value="1"/>
</dbReference>
<reference evidence="12" key="1">
    <citation type="submission" date="2020-05" db="EMBL/GenBank/DDBJ databases">
        <title>Mycena genomes resolve the evolution of fungal bioluminescence.</title>
        <authorList>
            <person name="Tsai I.J."/>
        </authorList>
    </citation>
    <scope>NUCLEOTIDE SEQUENCE</scope>
    <source>
        <strain evidence="12">171206Taipei</strain>
    </source>
</reference>
<comment type="cofactor">
    <cofactor evidence="1">
        <name>dipyrromethane</name>
        <dbReference type="ChEBI" id="CHEBI:60342"/>
    </cofactor>
</comment>
<dbReference type="EC" id="2.5.1.61" evidence="4"/>
<dbReference type="PROSITE" id="PS00533">
    <property type="entry name" value="PORPHOBILINOGEN_DEAM"/>
    <property type="match status" value="1"/>
</dbReference>
<dbReference type="GO" id="GO:0006782">
    <property type="term" value="P:protoporphyrinogen IX biosynthetic process"/>
    <property type="evidence" value="ECO:0007669"/>
    <property type="project" value="UniProtKB-UniPathway"/>
</dbReference>
<evidence type="ECO:0000256" key="7">
    <source>
        <dbReference type="ARBA" id="ARBA00023244"/>
    </source>
</evidence>
<dbReference type="Proteomes" id="UP000636479">
    <property type="component" value="Unassembled WGS sequence"/>
</dbReference>
<dbReference type="InterPro" id="IPR022419">
    <property type="entry name" value="Porphobilin_deaminase_cofac_BS"/>
</dbReference>
<dbReference type="InterPro" id="IPR000860">
    <property type="entry name" value="HemC"/>
</dbReference>
<sequence length="334" mass="36459">MSSRTFTLASRASQLAQAQTNMTLAALEALHPHSSDASPKFTKEWLSSAGDRDQTQALYTLNSAEGKSFWTKDLEVALLDKKVDILVHAFKDVPTTLPDGCVIAGVLEREDPVDSLITRPGSEWKTLEDLPDGSVVGTSSVRRIAQLKRNYPNLQFKDCRGNIDTRLAKLDAPDSPYAAIILARAGVVRLGLGARLTSDLPPPILFHAVSQGAIGFEVRADDTEALALCQQITHRPTFLRCMAERAFLHVLEGGCSVPVGVATALDEQDYFEMTGCITALDGSEHIQRTLKEKIGTREDAEAIGARLARILIEAGAEKILQAVKDDREERNRLN</sequence>
<dbReference type="InterPro" id="IPR022418">
    <property type="entry name" value="Porphobilinogen_deaminase_C"/>
</dbReference>
<dbReference type="GO" id="GO:0005737">
    <property type="term" value="C:cytoplasm"/>
    <property type="evidence" value="ECO:0007669"/>
    <property type="project" value="TreeGrafter"/>
</dbReference>
<evidence type="ECO:0000256" key="4">
    <source>
        <dbReference type="ARBA" id="ARBA00012655"/>
    </source>
</evidence>
<dbReference type="RefSeq" id="XP_037216047.1">
    <property type="nucleotide sequence ID" value="XM_037366653.1"/>
</dbReference>
<organism evidence="12 13">
    <name type="scientific">Mycena indigotica</name>
    <dbReference type="NCBI Taxonomy" id="2126181"/>
    <lineage>
        <taxon>Eukaryota</taxon>
        <taxon>Fungi</taxon>
        <taxon>Dikarya</taxon>
        <taxon>Basidiomycota</taxon>
        <taxon>Agaricomycotina</taxon>
        <taxon>Agaricomycetes</taxon>
        <taxon>Agaricomycetidae</taxon>
        <taxon>Agaricales</taxon>
        <taxon>Marasmiineae</taxon>
        <taxon>Mycenaceae</taxon>
        <taxon>Mycena</taxon>
    </lineage>
</organism>
<accession>A0A8H6W0A1</accession>
<dbReference type="GO" id="GO:0004418">
    <property type="term" value="F:hydroxymethylbilane synthase activity"/>
    <property type="evidence" value="ECO:0007669"/>
    <property type="project" value="UniProtKB-EC"/>
</dbReference>
<evidence type="ECO:0000256" key="5">
    <source>
        <dbReference type="ARBA" id="ARBA00022679"/>
    </source>
</evidence>
<evidence type="ECO:0000256" key="2">
    <source>
        <dbReference type="ARBA" id="ARBA00004735"/>
    </source>
</evidence>
<dbReference type="PANTHER" id="PTHR11557">
    <property type="entry name" value="PORPHOBILINOGEN DEAMINASE"/>
    <property type="match status" value="1"/>
</dbReference>
<feature type="domain" description="Porphobilinogen deaminase C-terminal" evidence="11">
    <location>
        <begin position="238"/>
        <end position="311"/>
    </location>
</feature>
<gene>
    <name evidence="12" type="ORF">MIND_01005500</name>
</gene>
<dbReference type="OrthoDB" id="564646at2759"/>
<dbReference type="UniPathway" id="UPA00251">
    <property type="reaction ID" value="UER00319"/>
</dbReference>
<evidence type="ECO:0000256" key="6">
    <source>
        <dbReference type="ARBA" id="ARBA00023133"/>
    </source>
</evidence>
<dbReference type="PRINTS" id="PR00151">
    <property type="entry name" value="PORPHBDMNASE"/>
</dbReference>
<protein>
    <recommendedName>
        <fullName evidence="4">hydroxymethylbilane synthase</fullName>
        <ecNumber evidence="4">2.5.1.61</ecNumber>
    </recommendedName>
    <alternativeName>
        <fullName evidence="9">Hydroxymethylbilane synthase</fullName>
    </alternativeName>
    <alternativeName>
        <fullName evidence="8">Pre-uroporphyrinogen synthase</fullName>
    </alternativeName>
</protein>
<dbReference type="InterPro" id="IPR022417">
    <property type="entry name" value="Porphobilin_deaminase_N"/>
</dbReference>
<dbReference type="PANTHER" id="PTHR11557:SF0">
    <property type="entry name" value="PORPHOBILINOGEN DEAMINASE"/>
    <property type="match status" value="1"/>
</dbReference>
<keyword evidence="6" id="KW-0350">Heme biosynthesis</keyword>
<dbReference type="GeneID" id="59349169"/>
<evidence type="ECO:0000256" key="1">
    <source>
        <dbReference type="ARBA" id="ARBA00001916"/>
    </source>
</evidence>
<dbReference type="FunFam" id="3.40.190.10:FF:000005">
    <property type="entry name" value="Porphobilinogen deaminase"/>
    <property type="match status" value="1"/>
</dbReference>
<dbReference type="SUPFAM" id="SSF54782">
    <property type="entry name" value="Porphobilinogen deaminase (hydroxymethylbilane synthase), C-terminal domain"/>
    <property type="match status" value="1"/>
</dbReference>
<feature type="domain" description="Porphobilinogen deaminase N-terminal" evidence="10">
    <location>
        <begin position="7"/>
        <end position="225"/>
    </location>
</feature>
<comment type="pathway">
    <text evidence="2">Porphyrin-containing compound metabolism; protoporphyrin-IX biosynthesis; coproporphyrinogen-III from 5-aminolevulinate: step 2/4.</text>
</comment>
<dbReference type="PIRSF" id="PIRSF001438">
    <property type="entry name" value="4pyrrol_synth_OHMeBilane_synth"/>
    <property type="match status" value="1"/>
</dbReference>
<keyword evidence="13" id="KW-1185">Reference proteome</keyword>
<comment type="similarity">
    <text evidence="3">Belongs to the HMBS family.</text>
</comment>
<keyword evidence="5" id="KW-0808">Transferase</keyword>
<evidence type="ECO:0000256" key="8">
    <source>
        <dbReference type="ARBA" id="ARBA00030685"/>
    </source>
</evidence>
<evidence type="ECO:0000256" key="9">
    <source>
        <dbReference type="ARBA" id="ARBA00033064"/>
    </source>
</evidence>
<evidence type="ECO:0000313" key="12">
    <source>
        <dbReference type="EMBL" id="KAF7294684.1"/>
    </source>
</evidence>
<evidence type="ECO:0000313" key="13">
    <source>
        <dbReference type="Proteomes" id="UP000636479"/>
    </source>
</evidence>
<dbReference type="Gene3D" id="3.40.190.10">
    <property type="entry name" value="Periplasmic binding protein-like II"/>
    <property type="match status" value="2"/>
</dbReference>